<dbReference type="NCBIfam" id="TIGR00730">
    <property type="entry name" value="Rossman fold protein, TIGR00730 family"/>
    <property type="match status" value="1"/>
</dbReference>
<dbReference type="Proteomes" id="UP000187191">
    <property type="component" value="Chromosome"/>
</dbReference>
<evidence type="ECO:0000256" key="1">
    <source>
        <dbReference type="ARBA" id="ARBA00006763"/>
    </source>
</evidence>
<gene>
    <name evidence="3" type="ORF">A7J05_03100</name>
    <name evidence="4" type="ORF">I8755_35190</name>
</gene>
<dbReference type="KEGG" id="ssia:A7J05_03100"/>
<dbReference type="PANTHER" id="PTHR31223">
    <property type="entry name" value="LOG FAMILY PROTEIN YJL055W"/>
    <property type="match status" value="1"/>
</dbReference>
<comment type="catalytic activity">
    <reaction evidence="2">
        <text>N(6)-(dimethylallyl)adenosine 5'-phosphate + H2O = N(6)-dimethylallyladenine + D-ribose 5-phosphate</text>
        <dbReference type="Rhea" id="RHEA:48560"/>
        <dbReference type="ChEBI" id="CHEBI:15377"/>
        <dbReference type="ChEBI" id="CHEBI:17660"/>
        <dbReference type="ChEBI" id="CHEBI:57526"/>
        <dbReference type="ChEBI" id="CHEBI:78346"/>
        <dbReference type="EC" id="3.2.2.n1"/>
    </reaction>
</comment>
<dbReference type="AlphaFoldDB" id="A0A1P8TB64"/>
<dbReference type="Gene3D" id="3.40.50.450">
    <property type="match status" value="1"/>
</dbReference>
<dbReference type="GO" id="GO:0016799">
    <property type="term" value="F:hydrolase activity, hydrolyzing N-glycosyl compounds"/>
    <property type="evidence" value="ECO:0007669"/>
    <property type="project" value="TreeGrafter"/>
</dbReference>
<dbReference type="Pfam" id="PF03641">
    <property type="entry name" value="Lysine_decarbox"/>
    <property type="match status" value="1"/>
</dbReference>
<dbReference type="RefSeq" id="WP_076682596.1">
    <property type="nucleotide sequence ID" value="NZ_CP015588.1"/>
</dbReference>
<dbReference type="EMBL" id="CP015588">
    <property type="protein sequence ID" value="APY84871.1"/>
    <property type="molecule type" value="Genomic_DNA"/>
</dbReference>
<keyword evidence="2" id="KW-0203">Cytokinin biosynthesis</keyword>
<organism evidence="4 6">
    <name type="scientific">Streptomyces alfalfae</name>
    <dbReference type="NCBI Taxonomy" id="1642299"/>
    <lineage>
        <taxon>Bacteria</taxon>
        <taxon>Bacillati</taxon>
        <taxon>Actinomycetota</taxon>
        <taxon>Actinomycetes</taxon>
        <taxon>Kitasatosporales</taxon>
        <taxon>Streptomycetaceae</taxon>
        <taxon>Streptomyces</taxon>
    </lineage>
</organism>
<dbReference type="InterPro" id="IPR005269">
    <property type="entry name" value="LOG"/>
</dbReference>
<dbReference type="SUPFAM" id="SSF102405">
    <property type="entry name" value="MCP/YpsA-like"/>
    <property type="match status" value="1"/>
</dbReference>
<reference evidence="4 6" key="2">
    <citation type="submission" date="2020-12" db="EMBL/GenBank/DDBJ databases">
        <title>Identification and biosynthesis of polyene macrolides produced by Streptomyces alfalfae Men-myco-93-63.</title>
        <authorList>
            <person name="Liu D."/>
            <person name="Li Y."/>
            <person name="Liu L."/>
            <person name="Han X."/>
            <person name="Shen F."/>
        </authorList>
    </citation>
    <scope>NUCLEOTIDE SEQUENCE [LARGE SCALE GENOMIC DNA]</scope>
    <source>
        <strain evidence="4 6">Men-myco-93-63</strain>
    </source>
</reference>
<protein>
    <recommendedName>
        <fullName evidence="2">Cytokinin riboside 5'-monophosphate phosphoribohydrolase</fullName>
        <ecNumber evidence="2">3.2.2.n1</ecNumber>
    </recommendedName>
</protein>
<dbReference type="EC" id="3.2.2.n1" evidence="2"/>
<dbReference type="GO" id="GO:0005829">
    <property type="term" value="C:cytosol"/>
    <property type="evidence" value="ECO:0007669"/>
    <property type="project" value="TreeGrafter"/>
</dbReference>
<name>A0A1P8TB64_9ACTN</name>
<proteinExistence type="inferred from homology"/>
<keyword evidence="5" id="KW-1185">Reference proteome</keyword>
<evidence type="ECO:0000256" key="2">
    <source>
        <dbReference type="RuleBase" id="RU363015"/>
    </source>
</evidence>
<evidence type="ECO:0000313" key="6">
    <source>
        <dbReference type="Proteomes" id="UP000596130"/>
    </source>
</evidence>
<dbReference type="InterPro" id="IPR031100">
    <property type="entry name" value="LOG_fam"/>
</dbReference>
<sequence>MAFPTSSSRRIGVLCGSRCGRTPHYVEMAAALGEGLGLRGADLVYGAGGAGVMGAVSQAAHRSGAKVTGVIPHALHERERAVEACGEIFVVPSMHERKALMYRLSDAFLVLPGGFGTLDELMEVATWNQLGYHRKPVVLVNVQEFFQPLISMLDRMCEEGFFTPRERSIVKVADAPDAALDLLGLPRPAPVTQMAPA</sequence>
<dbReference type="OrthoDB" id="9778690at2"/>
<evidence type="ECO:0000313" key="5">
    <source>
        <dbReference type="Proteomes" id="UP000187191"/>
    </source>
</evidence>
<comment type="catalytic activity">
    <reaction evidence="2">
        <text>9-ribosyl-trans-zeatin 5'-phosphate + H2O = trans-zeatin + D-ribose 5-phosphate</text>
        <dbReference type="Rhea" id="RHEA:48564"/>
        <dbReference type="ChEBI" id="CHEBI:15377"/>
        <dbReference type="ChEBI" id="CHEBI:16522"/>
        <dbReference type="ChEBI" id="CHEBI:78346"/>
        <dbReference type="ChEBI" id="CHEBI:87947"/>
        <dbReference type="EC" id="3.2.2.n1"/>
    </reaction>
</comment>
<dbReference type="GO" id="GO:0009691">
    <property type="term" value="P:cytokinin biosynthetic process"/>
    <property type="evidence" value="ECO:0007669"/>
    <property type="project" value="UniProtKB-UniRule"/>
</dbReference>
<dbReference type="EMBL" id="CP065959">
    <property type="protein sequence ID" value="QQC93008.1"/>
    <property type="molecule type" value="Genomic_DNA"/>
</dbReference>
<evidence type="ECO:0000313" key="3">
    <source>
        <dbReference type="EMBL" id="APY84871.1"/>
    </source>
</evidence>
<accession>A0A1P8TB64</accession>
<dbReference type="PANTHER" id="PTHR31223:SF70">
    <property type="entry name" value="LOG FAMILY PROTEIN YJL055W"/>
    <property type="match status" value="1"/>
</dbReference>
<evidence type="ECO:0000313" key="4">
    <source>
        <dbReference type="EMBL" id="QQC93008.1"/>
    </source>
</evidence>
<dbReference type="Proteomes" id="UP000596130">
    <property type="component" value="Chromosome"/>
</dbReference>
<reference evidence="3 5" key="1">
    <citation type="submission" date="2016-05" db="EMBL/GenBank/DDBJ databases">
        <authorList>
            <person name="Gu J."/>
        </authorList>
    </citation>
    <scope>NUCLEOTIDE SEQUENCE [LARGE SCALE GENOMIC DNA]</scope>
    <source>
        <strain evidence="3 5">ACCC40021</strain>
    </source>
</reference>
<comment type="similarity">
    <text evidence="1 2">Belongs to the LOG family.</text>
</comment>
<keyword evidence="2" id="KW-0378">Hydrolase</keyword>